<keyword evidence="1" id="KW-0472">Membrane</keyword>
<keyword evidence="3" id="KW-1185">Reference proteome</keyword>
<evidence type="ECO:0000313" key="3">
    <source>
        <dbReference type="Proteomes" id="UP000807769"/>
    </source>
</evidence>
<organism evidence="2 3">
    <name type="scientific">Suillus subaureus</name>
    <dbReference type="NCBI Taxonomy" id="48587"/>
    <lineage>
        <taxon>Eukaryota</taxon>
        <taxon>Fungi</taxon>
        <taxon>Dikarya</taxon>
        <taxon>Basidiomycota</taxon>
        <taxon>Agaricomycotina</taxon>
        <taxon>Agaricomycetes</taxon>
        <taxon>Agaricomycetidae</taxon>
        <taxon>Boletales</taxon>
        <taxon>Suillineae</taxon>
        <taxon>Suillaceae</taxon>
        <taxon>Suillus</taxon>
    </lineage>
</organism>
<accession>A0A9P7JFN0</accession>
<dbReference type="RefSeq" id="XP_041195338.1">
    <property type="nucleotide sequence ID" value="XM_041335215.1"/>
</dbReference>
<keyword evidence="1" id="KW-1133">Transmembrane helix</keyword>
<reference evidence="2" key="1">
    <citation type="journal article" date="2020" name="New Phytol.">
        <title>Comparative genomics reveals dynamic genome evolution in host specialist ectomycorrhizal fungi.</title>
        <authorList>
            <person name="Lofgren L.A."/>
            <person name="Nguyen N.H."/>
            <person name="Vilgalys R."/>
            <person name="Ruytinx J."/>
            <person name="Liao H.L."/>
            <person name="Branco S."/>
            <person name="Kuo A."/>
            <person name="LaButti K."/>
            <person name="Lipzen A."/>
            <person name="Andreopoulos W."/>
            <person name="Pangilinan J."/>
            <person name="Riley R."/>
            <person name="Hundley H."/>
            <person name="Na H."/>
            <person name="Barry K."/>
            <person name="Grigoriev I.V."/>
            <person name="Stajich J.E."/>
            <person name="Kennedy P.G."/>
        </authorList>
    </citation>
    <scope>NUCLEOTIDE SEQUENCE</scope>
    <source>
        <strain evidence="2">MN1</strain>
    </source>
</reference>
<dbReference type="AlphaFoldDB" id="A0A9P7JFN0"/>
<name>A0A9P7JFN0_9AGAM</name>
<dbReference type="Proteomes" id="UP000807769">
    <property type="component" value="Unassembled WGS sequence"/>
</dbReference>
<evidence type="ECO:0000256" key="1">
    <source>
        <dbReference type="SAM" id="Phobius"/>
    </source>
</evidence>
<sequence length="162" mass="17653">MTSARESDDHLYMYLRRYGSGSSALSNCQRHGVPIRTARLDSNPIWTLCSSSQRNTTNSNILCRISLAPLLFMIVLVMPAVLAVPAILNPKGVSTTGLPLQRLLVPGGDNPRFSLPRAAVTTTTTVVVTNVMTTTTTLRGLAYAEDTMTHRTHGFYRSLTTA</sequence>
<gene>
    <name evidence="2" type="ORF">BJ212DRAFT_1343147</name>
</gene>
<proteinExistence type="predicted"/>
<dbReference type="EMBL" id="JABBWG010000009">
    <property type="protein sequence ID" value="KAG1819803.1"/>
    <property type="molecule type" value="Genomic_DNA"/>
</dbReference>
<evidence type="ECO:0000313" key="2">
    <source>
        <dbReference type="EMBL" id="KAG1819803.1"/>
    </source>
</evidence>
<protein>
    <submittedName>
        <fullName evidence="2">Uncharacterized protein</fullName>
    </submittedName>
</protein>
<keyword evidence="1" id="KW-0812">Transmembrane</keyword>
<dbReference type="GeneID" id="64629232"/>
<feature type="transmembrane region" description="Helical" evidence="1">
    <location>
        <begin position="61"/>
        <end position="88"/>
    </location>
</feature>
<comment type="caution">
    <text evidence="2">The sequence shown here is derived from an EMBL/GenBank/DDBJ whole genome shotgun (WGS) entry which is preliminary data.</text>
</comment>